<protein>
    <recommendedName>
        <fullName evidence="3">Thioredoxin domain-containing protein</fullName>
    </recommendedName>
</protein>
<proteinExistence type="predicted"/>
<dbReference type="Pfam" id="PF00085">
    <property type="entry name" value="Thioredoxin"/>
    <property type="match status" value="1"/>
</dbReference>
<dbReference type="Gene3D" id="3.40.30.10">
    <property type="entry name" value="Glutaredoxin"/>
    <property type="match status" value="1"/>
</dbReference>
<organism evidence="4 5">
    <name type="scientific">Pseudo-nitzschia multistriata</name>
    <dbReference type="NCBI Taxonomy" id="183589"/>
    <lineage>
        <taxon>Eukaryota</taxon>
        <taxon>Sar</taxon>
        <taxon>Stramenopiles</taxon>
        <taxon>Ochrophyta</taxon>
        <taxon>Bacillariophyta</taxon>
        <taxon>Bacillariophyceae</taxon>
        <taxon>Bacillariophycidae</taxon>
        <taxon>Bacillariales</taxon>
        <taxon>Bacillariaceae</taxon>
        <taxon>Pseudo-nitzschia</taxon>
    </lineage>
</organism>
<keyword evidence="5" id="KW-1185">Reference proteome</keyword>
<accession>A0A448ZK24</accession>
<dbReference type="OrthoDB" id="2121326at2759"/>
<feature type="domain" description="Thioredoxin" evidence="3">
    <location>
        <begin position="31"/>
        <end position="148"/>
    </location>
</feature>
<dbReference type="PROSITE" id="PS51352">
    <property type="entry name" value="THIOREDOXIN_2"/>
    <property type="match status" value="1"/>
</dbReference>
<dbReference type="PRINTS" id="PR00421">
    <property type="entry name" value="THIOREDOXIN"/>
</dbReference>
<dbReference type="AlphaFoldDB" id="A0A448ZK24"/>
<dbReference type="PANTHER" id="PTHR46115">
    <property type="entry name" value="THIOREDOXIN-LIKE PROTEIN 1"/>
    <property type="match status" value="1"/>
</dbReference>
<dbReference type="PROSITE" id="PS00194">
    <property type="entry name" value="THIOREDOXIN_1"/>
    <property type="match status" value="1"/>
</dbReference>
<keyword evidence="1" id="KW-1015">Disulfide bond</keyword>
<name>A0A448ZK24_9STRA</name>
<evidence type="ECO:0000256" key="2">
    <source>
        <dbReference type="SAM" id="SignalP"/>
    </source>
</evidence>
<dbReference type="InterPro" id="IPR036249">
    <property type="entry name" value="Thioredoxin-like_sf"/>
</dbReference>
<dbReference type="Proteomes" id="UP000291116">
    <property type="component" value="Unassembled WGS sequence"/>
</dbReference>
<dbReference type="SUPFAM" id="SSF52833">
    <property type="entry name" value="Thioredoxin-like"/>
    <property type="match status" value="1"/>
</dbReference>
<gene>
    <name evidence="4" type="ORF">PSNMU_V1.4_AUG-EV-PASAV3_0094030</name>
</gene>
<feature type="chain" id="PRO_5019376100" description="Thioredoxin domain-containing protein" evidence="2">
    <location>
        <begin position="20"/>
        <end position="148"/>
    </location>
</feature>
<keyword evidence="2" id="KW-0732">Signal</keyword>
<reference evidence="4 5" key="1">
    <citation type="submission" date="2019-01" db="EMBL/GenBank/DDBJ databases">
        <authorList>
            <person name="Ferrante I. M."/>
        </authorList>
    </citation>
    <scope>NUCLEOTIDE SEQUENCE [LARGE SCALE GENOMIC DNA]</scope>
    <source>
        <strain evidence="4 5">B856</strain>
    </source>
</reference>
<dbReference type="CDD" id="cd02947">
    <property type="entry name" value="TRX_family"/>
    <property type="match status" value="1"/>
</dbReference>
<dbReference type="InterPro" id="IPR013766">
    <property type="entry name" value="Thioredoxin_domain"/>
</dbReference>
<dbReference type="InterPro" id="IPR017937">
    <property type="entry name" value="Thioredoxin_CS"/>
</dbReference>
<feature type="signal peptide" evidence="2">
    <location>
        <begin position="1"/>
        <end position="19"/>
    </location>
</feature>
<evidence type="ECO:0000313" key="4">
    <source>
        <dbReference type="EMBL" id="VEU42378.1"/>
    </source>
</evidence>
<evidence type="ECO:0000256" key="1">
    <source>
        <dbReference type="ARBA" id="ARBA00023157"/>
    </source>
</evidence>
<evidence type="ECO:0000259" key="3">
    <source>
        <dbReference type="PROSITE" id="PS51352"/>
    </source>
</evidence>
<sequence>MKTFIQITLALVTLVAVDAFAPTTVNSSTRQSSCPNTPLMAVVDINGEAAFDKTISSSGDSLVVVDYSTTWCGPCKVIAPKFAEFSEKYPDAVFLKVVGDASPDASKLMKREGVRSVPSFHYFKDGEKVDVVNGANAEAIEAGITKHL</sequence>
<dbReference type="EMBL" id="CAACVS010000439">
    <property type="protein sequence ID" value="VEU42378.1"/>
    <property type="molecule type" value="Genomic_DNA"/>
</dbReference>
<evidence type="ECO:0000313" key="5">
    <source>
        <dbReference type="Proteomes" id="UP000291116"/>
    </source>
</evidence>